<sequence>MGEGLSQLYRYCQTIANYGNQGFALDTTAIKTVRNQTLWEADVTALGKQVEGWWTQAPRLNMIYGPAKAVWNEWIKPNQLIYSLILPIQQNDLSKLDVVKNYVGQLSSETQINDEVKRKQRELGLIRGSSDTITGMALNQIRQHVREAVDFARQWISLQEPRMSNGNNYNHSQAQQLQQDLANLHTHVLQELNAFDKRNSSVLLKAGVYCCKKAIENISNLFELNATLPTVEPKKRKTKQEDDDILRNDALVALMKSLYLKRLESSLIAFESSICKQRDFQERFFTLLQQGKLLDSKNFRKILAAETDEEDNISVDELIESLEEIDLNDYQIDELRGRIQSDLNILNSIHHQLLQIQKNVEIGQDSDLKLAEFKQRIVCRSRPIS</sequence>
<dbReference type="EMBL" id="ANNX02000023">
    <property type="protein sequence ID" value="KYC41213.1"/>
    <property type="molecule type" value="Genomic_DNA"/>
</dbReference>
<evidence type="ECO:0000313" key="1">
    <source>
        <dbReference type="EMBL" id="KYC41213.1"/>
    </source>
</evidence>
<protein>
    <submittedName>
        <fullName evidence="1">Uncharacterized protein</fullName>
    </submittedName>
</protein>
<reference evidence="1 2" key="1">
    <citation type="journal article" date="2013" name="Genome Biol. Evol.">
        <title>Genomes of Stigonematalean cyanobacteria (subsection V) and the evolution of oxygenic photosynthesis from prokaryotes to plastids.</title>
        <authorList>
            <person name="Dagan T."/>
            <person name="Roettger M."/>
            <person name="Stucken K."/>
            <person name="Landan G."/>
            <person name="Koch R."/>
            <person name="Major P."/>
            <person name="Gould S.B."/>
            <person name="Goremykin V.V."/>
            <person name="Rippka R."/>
            <person name="Tandeau de Marsac N."/>
            <person name="Gugger M."/>
            <person name="Lockhart P.J."/>
            <person name="Allen J.F."/>
            <person name="Brune I."/>
            <person name="Maus I."/>
            <person name="Puhler A."/>
            <person name="Martin W.F."/>
        </authorList>
    </citation>
    <scope>NUCLEOTIDE SEQUENCE [LARGE SCALE GENOMIC DNA]</scope>
    <source>
        <strain evidence="1 2">PCC 7110</strain>
    </source>
</reference>
<proteinExistence type="predicted"/>
<name>A0A139X995_9CYAN</name>
<keyword evidence="2" id="KW-1185">Reference proteome</keyword>
<dbReference type="Proteomes" id="UP000076925">
    <property type="component" value="Unassembled WGS sequence"/>
</dbReference>
<dbReference type="AlphaFoldDB" id="A0A139X995"/>
<accession>A0A139X995</accession>
<organism evidence="1 2">
    <name type="scientific">Scytonema hofmannii PCC 7110</name>
    <dbReference type="NCBI Taxonomy" id="128403"/>
    <lineage>
        <taxon>Bacteria</taxon>
        <taxon>Bacillati</taxon>
        <taxon>Cyanobacteriota</taxon>
        <taxon>Cyanophyceae</taxon>
        <taxon>Nostocales</taxon>
        <taxon>Scytonemataceae</taxon>
        <taxon>Scytonema</taxon>
    </lineage>
</organism>
<gene>
    <name evidence="1" type="ORF">WA1_03770</name>
</gene>
<dbReference type="STRING" id="128403.WA1_03770"/>
<evidence type="ECO:0000313" key="2">
    <source>
        <dbReference type="Proteomes" id="UP000076925"/>
    </source>
</evidence>
<dbReference type="OrthoDB" id="498769at2"/>
<comment type="caution">
    <text evidence="1">The sequence shown here is derived from an EMBL/GenBank/DDBJ whole genome shotgun (WGS) entry which is preliminary data.</text>
</comment>
<dbReference type="RefSeq" id="WP_017741596.1">
    <property type="nucleotide sequence ID" value="NZ_KQ976354.1"/>
</dbReference>